<protein>
    <submittedName>
        <fullName evidence="1">Dna-J like membrane chaperone protein</fullName>
    </submittedName>
</protein>
<dbReference type="EMBL" id="BK032585">
    <property type="protein sequence ID" value="DAF49595.1"/>
    <property type="molecule type" value="Genomic_DNA"/>
</dbReference>
<evidence type="ECO:0000313" key="1">
    <source>
        <dbReference type="EMBL" id="DAF49595.1"/>
    </source>
</evidence>
<dbReference type="Gene3D" id="1.10.287.110">
    <property type="entry name" value="DnaJ domain"/>
    <property type="match status" value="1"/>
</dbReference>
<accession>A0A8S5SFH6</accession>
<name>A0A8S5SFH6_9CAUD</name>
<sequence>MTIKYFIPQPHTLAEGKKLYRDLCMTNHPDHGGSEEAMKQINAEWDYLKSRLPRFDTGIHTDYNARAEAERAKQAAVDAELRPMVDKLNAMGVNFEILGKWIWSTDKRAAKAGMIFSERRQMWYWRPESAKETSRGSRKSYDWIRAKYGAQSATARRRETITA</sequence>
<reference evidence="1" key="1">
    <citation type="journal article" date="2021" name="Proc. Natl. Acad. Sci. U.S.A.">
        <title>A Catalog of Tens of Thousands of Viruses from Human Metagenomes Reveals Hidden Associations with Chronic Diseases.</title>
        <authorList>
            <person name="Tisza M.J."/>
            <person name="Buck C.B."/>
        </authorList>
    </citation>
    <scope>NUCLEOTIDE SEQUENCE</scope>
    <source>
        <strain evidence="1">Ctuev19</strain>
    </source>
</reference>
<proteinExistence type="predicted"/>
<dbReference type="InterPro" id="IPR036869">
    <property type="entry name" value="J_dom_sf"/>
</dbReference>
<organism evidence="1">
    <name type="scientific">Myoviridae sp. ctuev19</name>
    <dbReference type="NCBI Taxonomy" id="2827716"/>
    <lineage>
        <taxon>Viruses</taxon>
        <taxon>Duplodnaviria</taxon>
        <taxon>Heunggongvirae</taxon>
        <taxon>Uroviricota</taxon>
        <taxon>Caudoviricetes</taxon>
    </lineage>
</organism>
<dbReference type="SUPFAM" id="SSF46565">
    <property type="entry name" value="Chaperone J-domain"/>
    <property type="match status" value="1"/>
</dbReference>